<dbReference type="GO" id="GO:0016872">
    <property type="term" value="F:intramolecular lyase activity"/>
    <property type="evidence" value="ECO:0007669"/>
    <property type="project" value="InterPro"/>
</dbReference>
<dbReference type="Pfam" id="PF16036">
    <property type="entry name" value="Chalcone_3"/>
    <property type="match status" value="1"/>
</dbReference>
<dbReference type="Gene3D" id="3.50.70.10">
    <property type="match status" value="1"/>
</dbReference>
<evidence type="ECO:0000259" key="1">
    <source>
        <dbReference type="Pfam" id="PF16036"/>
    </source>
</evidence>
<proteinExistence type="predicted"/>
<dbReference type="SUPFAM" id="SSF54626">
    <property type="entry name" value="Chalcone isomerase"/>
    <property type="match status" value="1"/>
</dbReference>
<sequence length="187" mass="19952">MQRAIMVLLFVLLTVVPAGAREIAGVDLSEEVKRDDGAVLSLNGAGVRTKFFFKIYIAALYLEHKATSVDAVLADEGGKRMAMHFLYSEVSGEDLVEAWNAGFTGNGTPEQLDALAAEIAAFNQLFTTVKAGDTIILDYLPGVGTAVDIRGERKGVIAGKPFNDLLLSIWLGPEPVAEDLRAALLGS</sequence>
<dbReference type="OrthoDB" id="9795336at2"/>
<evidence type="ECO:0000313" key="2">
    <source>
        <dbReference type="EMBL" id="SHH75262.1"/>
    </source>
</evidence>
<dbReference type="Proteomes" id="UP000184139">
    <property type="component" value="Unassembled WGS sequence"/>
</dbReference>
<dbReference type="AlphaFoldDB" id="A0A1M5VJ06"/>
<feature type="domain" description="Chalcone isomerase" evidence="1">
    <location>
        <begin position="20"/>
        <end position="186"/>
    </location>
</feature>
<gene>
    <name evidence="2" type="ORF">SAMN02745124_01735</name>
</gene>
<evidence type="ECO:0000313" key="3">
    <source>
        <dbReference type="Proteomes" id="UP000184139"/>
    </source>
</evidence>
<dbReference type="InterPro" id="IPR036298">
    <property type="entry name" value="Chalcone_isomerase_sf"/>
</dbReference>
<dbReference type="InterPro" id="IPR016087">
    <property type="entry name" value="Chalcone_isomerase"/>
</dbReference>
<organism evidence="2 3">
    <name type="scientific">Desulfofustis glycolicus DSM 9705</name>
    <dbReference type="NCBI Taxonomy" id="1121409"/>
    <lineage>
        <taxon>Bacteria</taxon>
        <taxon>Pseudomonadati</taxon>
        <taxon>Thermodesulfobacteriota</taxon>
        <taxon>Desulfobulbia</taxon>
        <taxon>Desulfobulbales</taxon>
        <taxon>Desulfocapsaceae</taxon>
        <taxon>Desulfofustis</taxon>
    </lineage>
</organism>
<keyword evidence="2" id="KW-0413">Isomerase</keyword>
<dbReference type="STRING" id="1121409.SAMN02745124_01735"/>
<dbReference type="EMBL" id="FQXS01000008">
    <property type="protein sequence ID" value="SHH75262.1"/>
    <property type="molecule type" value="Genomic_DNA"/>
</dbReference>
<name>A0A1M5VJ06_9BACT</name>
<keyword evidence="3" id="KW-1185">Reference proteome</keyword>
<protein>
    <submittedName>
        <fullName evidence="2">Chalcone isomerase-like</fullName>
    </submittedName>
</protein>
<dbReference type="InterPro" id="IPR016088">
    <property type="entry name" value="Chalcone_isomerase_3-sand"/>
</dbReference>
<dbReference type="RefSeq" id="WP_073375200.1">
    <property type="nucleotide sequence ID" value="NZ_FQXS01000008.1"/>
</dbReference>
<accession>A0A1M5VJ06</accession>
<reference evidence="2 3" key="1">
    <citation type="submission" date="2016-11" db="EMBL/GenBank/DDBJ databases">
        <authorList>
            <person name="Jaros S."/>
            <person name="Januszkiewicz K."/>
            <person name="Wedrychowicz H."/>
        </authorList>
    </citation>
    <scope>NUCLEOTIDE SEQUENCE [LARGE SCALE GENOMIC DNA]</scope>
    <source>
        <strain evidence="2 3">DSM 9705</strain>
    </source>
</reference>